<protein>
    <submittedName>
        <fullName evidence="1">Uncharacterized protein</fullName>
    </submittedName>
</protein>
<dbReference type="AlphaFoldDB" id="A0AAN4ZGB3"/>
<evidence type="ECO:0000313" key="2">
    <source>
        <dbReference type="Proteomes" id="UP001328107"/>
    </source>
</evidence>
<gene>
    <name evidence="1" type="ORF">PMAYCL1PPCAC_07572</name>
</gene>
<keyword evidence="2" id="KW-1185">Reference proteome</keyword>
<dbReference type="EMBL" id="BTRK01000002">
    <property type="protein sequence ID" value="GMR37377.1"/>
    <property type="molecule type" value="Genomic_DNA"/>
</dbReference>
<accession>A0AAN4ZGB3</accession>
<proteinExistence type="predicted"/>
<comment type="caution">
    <text evidence="1">The sequence shown here is derived from an EMBL/GenBank/DDBJ whole genome shotgun (WGS) entry which is preliminary data.</text>
</comment>
<dbReference type="Proteomes" id="UP001328107">
    <property type="component" value="Unassembled WGS sequence"/>
</dbReference>
<reference evidence="2" key="1">
    <citation type="submission" date="2022-10" db="EMBL/GenBank/DDBJ databases">
        <title>Genome assembly of Pristionchus species.</title>
        <authorList>
            <person name="Yoshida K."/>
            <person name="Sommer R.J."/>
        </authorList>
    </citation>
    <scope>NUCLEOTIDE SEQUENCE [LARGE SCALE GENOMIC DNA]</scope>
    <source>
        <strain evidence="2">RS5460</strain>
    </source>
</reference>
<sequence length="293" mass="33037">MTEKLEESDQVTQILALPFINNNTKLYENANDQIRSFMSYVDGKILECREKMAESACIFVVNHIQNRYIVSELSVELANVFEILGVRRASDFHLQLDTMKGDSETTHMVRDFFDVTARWDAFLDEMDAIIDDKIGPCDVAPSNSDSRAPFAYLMNEVPSTLYLISIVRSFTDESVKQYILALYNQMDEMKRMGCEVYLLTRGPSIGSQGGSYLKLIGVPFRKVCDENQAQAELKNHRQRAKRIAGWNSLLQVVEATISDENRAKSRQSSRDGVADSTEAAAFIANQTGCILVD</sequence>
<organism evidence="1 2">
    <name type="scientific">Pristionchus mayeri</name>
    <dbReference type="NCBI Taxonomy" id="1317129"/>
    <lineage>
        <taxon>Eukaryota</taxon>
        <taxon>Metazoa</taxon>
        <taxon>Ecdysozoa</taxon>
        <taxon>Nematoda</taxon>
        <taxon>Chromadorea</taxon>
        <taxon>Rhabditida</taxon>
        <taxon>Rhabditina</taxon>
        <taxon>Diplogasteromorpha</taxon>
        <taxon>Diplogasteroidea</taxon>
        <taxon>Neodiplogasteridae</taxon>
        <taxon>Pristionchus</taxon>
    </lineage>
</organism>
<evidence type="ECO:0000313" key="1">
    <source>
        <dbReference type="EMBL" id="GMR37377.1"/>
    </source>
</evidence>
<feature type="non-terminal residue" evidence="1">
    <location>
        <position position="293"/>
    </location>
</feature>
<name>A0AAN4ZGB3_9BILA</name>